<evidence type="ECO:0000259" key="6">
    <source>
        <dbReference type="Pfam" id="PF07992"/>
    </source>
</evidence>
<evidence type="ECO:0000313" key="7">
    <source>
        <dbReference type="EMBL" id="BCJ33016.1"/>
    </source>
</evidence>
<protein>
    <submittedName>
        <fullName evidence="7">NADH dehydrogenase</fullName>
    </submittedName>
</protein>
<organism evidence="7 8">
    <name type="scientific">Actinocatenispora thailandica</name>
    <dbReference type="NCBI Taxonomy" id="227318"/>
    <lineage>
        <taxon>Bacteria</taxon>
        <taxon>Bacillati</taxon>
        <taxon>Actinomycetota</taxon>
        <taxon>Actinomycetes</taxon>
        <taxon>Micromonosporales</taxon>
        <taxon>Micromonosporaceae</taxon>
        <taxon>Actinocatenispora</taxon>
    </lineage>
</organism>
<evidence type="ECO:0000256" key="2">
    <source>
        <dbReference type="ARBA" id="ARBA00022630"/>
    </source>
</evidence>
<keyword evidence="3" id="KW-0274">FAD</keyword>
<sequence>MAQRIVVVGGGQLGLEFAHRISKKLHPGEAQVTVVDPRSNMTYQSFLPEAAAGSIEPRHAVIPLRRVLRRCRVVGGTVTRISHADRMVSVQPLIGPPRELPYDQLVVCPGGITRTAPVPGLAEEAVGFQSIGEAIWLRNRVLERLDVAAATTDHAVRDRALTFVFVGGGYAGVEAVAELEDMARDAIRYYPELTLAQMRWVLVEMADRIMPEVDLDLAQYTARELGMRGLDVRLSCQLESCVDGHVVLSDGTEFDCDTIVWTAGLKPSPMLRDTDLPLDRRGRVVCNARLQVVADGMPLPGVWSAGDSAAVPDLTSPDPTALCGPTAQHAVRQARTLAHNVLATLRGGAPVEYRHAYVGSVASLGLHKGVAQVYGVKVRGWPAWFMHRSYHMTRIPTLNRKVRVIADWTLALVLSRETVALGELHEPRQRFERAASGGSTGAAGS</sequence>
<dbReference type="PANTHER" id="PTHR43706:SF45">
    <property type="entry name" value="NADH DEHYDROGENASE-LIKE PROTEIN RV1812C"/>
    <property type="match status" value="1"/>
</dbReference>
<keyword evidence="4" id="KW-0560">Oxidoreductase</keyword>
<dbReference type="Proteomes" id="UP000611640">
    <property type="component" value="Chromosome"/>
</dbReference>
<keyword evidence="5" id="KW-0520">NAD</keyword>
<dbReference type="PRINTS" id="PR00368">
    <property type="entry name" value="FADPNR"/>
</dbReference>
<evidence type="ECO:0000256" key="5">
    <source>
        <dbReference type="ARBA" id="ARBA00023027"/>
    </source>
</evidence>
<dbReference type="InterPro" id="IPR036188">
    <property type="entry name" value="FAD/NAD-bd_sf"/>
</dbReference>
<gene>
    <name evidence="7" type="ORF">Athai_05190</name>
</gene>
<dbReference type="PANTHER" id="PTHR43706">
    <property type="entry name" value="NADH DEHYDROGENASE"/>
    <property type="match status" value="1"/>
</dbReference>
<reference evidence="7 8" key="1">
    <citation type="submission" date="2020-08" db="EMBL/GenBank/DDBJ databases">
        <title>Whole genome shotgun sequence of Actinocatenispora thailandica NBRC 105041.</title>
        <authorList>
            <person name="Komaki H."/>
            <person name="Tamura T."/>
        </authorList>
    </citation>
    <scope>NUCLEOTIDE SEQUENCE [LARGE SCALE GENOMIC DNA]</scope>
    <source>
        <strain evidence="7 8">NBRC 105041</strain>
    </source>
</reference>
<evidence type="ECO:0000256" key="3">
    <source>
        <dbReference type="ARBA" id="ARBA00022827"/>
    </source>
</evidence>
<dbReference type="RefSeq" id="WP_239156671.1">
    <property type="nucleotide sequence ID" value="NZ_AP023355.1"/>
</dbReference>
<dbReference type="EMBL" id="AP023355">
    <property type="protein sequence ID" value="BCJ33016.1"/>
    <property type="molecule type" value="Genomic_DNA"/>
</dbReference>
<comment type="similarity">
    <text evidence="1">Belongs to the NADH dehydrogenase family.</text>
</comment>
<keyword evidence="2" id="KW-0285">Flavoprotein</keyword>
<keyword evidence="8" id="KW-1185">Reference proteome</keyword>
<dbReference type="Pfam" id="PF07992">
    <property type="entry name" value="Pyr_redox_2"/>
    <property type="match status" value="1"/>
</dbReference>
<evidence type="ECO:0000313" key="8">
    <source>
        <dbReference type="Proteomes" id="UP000611640"/>
    </source>
</evidence>
<dbReference type="InterPro" id="IPR023753">
    <property type="entry name" value="FAD/NAD-binding_dom"/>
</dbReference>
<dbReference type="InterPro" id="IPR045024">
    <property type="entry name" value="NDH-2"/>
</dbReference>
<evidence type="ECO:0000256" key="4">
    <source>
        <dbReference type="ARBA" id="ARBA00023002"/>
    </source>
</evidence>
<accession>A0A7R7DK91</accession>
<dbReference type="AlphaFoldDB" id="A0A7R7DK91"/>
<evidence type="ECO:0000256" key="1">
    <source>
        <dbReference type="ARBA" id="ARBA00005272"/>
    </source>
</evidence>
<dbReference type="KEGG" id="atl:Athai_05190"/>
<dbReference type="Gene3D" id="3.50.50.100">
    <property type="match status" value="1"/>
</dbReference>
<dbReference type="GO" id="GO:0003954">
    <property type="term" value="F:NADH dehydrogenase activity"/>
    <property type="evidence" value="ECO:0007669"/>
    <property type="project" value="InterPro"/>
</dbReference>
<dbReference type="SUPFAM" id="SSF51905">
    <property type="entry name" value="FAD/NAD(P)-binding domain"/>
    <property type="match status" value="1"/>
</dbReference>
<feature type="domain" description="FAD/NAD(P)-binding" evidence="6">
    <location>
        <begin position="4"/>
        <end position="321"/>
    </location>
</feature>
<proteinExistence type="inferred from homology"/>
<name>A0A7R7DK91_9ACTN</name>